<dbReference type="GO" id="GO:0016747">
    <property type="term" value="F:acyltransferase activity, transferring groups other than amino-acyl groups"/>
    <property type="evidence" value="ECO:0007669"/>
    <property type="project" value="InterPro"/>
</dbReference>
<accession>A0A1U9JTB4</accession>
<organism evidence="2 3">
    <name type="scientific">Candidatus Tokpelaia hoelldobleri</name>
    <dbReference type="NCBI Taxonomy" id="1902579"/>
    <lineage>
        <taxon>Bacteria</taxon>
        <taxon>Pseudomonadati</taxon>
        <taxon>Pseudomonadota</taxon>
        <taxon>Alphaproteobacteria</taxon>
        <taxon>Hyphomicrobiales</taxon>
        <taxon>Candidatus Tokpelaia</taxon>
    </lineage>
</organism>
<sequence length="168" mass="17844">MTSSSFSIIHELPVHDAVIETLSAQAFGPARFTRAAHLVREQGGHAPALSFIACREEAVVGFVRMTPIVIGVTKALMLGPIVVDPASKGMRIGAELMNTALAAAADAQYPLVILVGDEPYYRRFGFQPVAPGRIILPAPVNPARLLARELTAGTLQEAGGLVRHVNRA</sequence>
<name>A0A1U9JTB4_9HYPH</name>
<reference evidence="2 3" key="2">
    <citation type="journal article" date="2016" name="Sci. Rep.">
        <title>The genome of Rhizobiales bacteria in predatory ants reveals urease gene functions but no genes for nitrogen fixation.</title>
        <authorList>
            <person name="Neuvonen M.M."/>
            <person name="Tamarit D."/>
            <person name="Naslund K."/>
            <person name="Liebig J."/>
            <person name="Feldhaar H."/>
            <person name="Moran N.A."/>
            <person name="Guy L."/>
            <person name="Andersson S.G."/>
        </authorList>
    </citation>
    <scope>NUCLEOTIDE SEQUENCE [LARGE SCALE GENOMIC DNA]</scope>
    <source>
        <strain evidence="2 3">Hsal</strain>
    </source>
</reference>
<dbReference type="SUPFAM" id="SSF55729">
    <property type="entry name" value="Acyl-CoA N-acyltransferases (Nat)"/>
    <property type="match status" value="1"/>
</dbReference>
<proteinExistence type="predicted"/>
<dbReference type="InterPro" id="IPR000182">
    <property type="entry name" value="GNAT_dom"/>
</dbReference>
<feature type="domain" description="N-acetyltransferase" evidence="1">
    <location>
        <begin position="7"/>
        <end position="151"/>
    </location>
</feature>
<evidence type="ECO:0000313" key="3">
    <source>
        <dbReference type="Proteomes" id="UP000188912"/>
    </source>
</evidence>
<dbReference type="InterPro" id="IPR016181">
    <property type="entry name" value="Acyl_CoA_acyltransferase"/>
</dbReference>
<protein>
    <submittedName>
        <fullName evidence="2">Acetyltransferase</fullName>
    </submittedName>
</protein>
<gene>
    <name evidence="2" type="ORF">BHV28_03950</name>
</gene>
<dbReference type="PROSITE" id="PS51186">
    <property type="entry name" value="GNAT"/>
    <property type="match status" value="1"/>
</dbReference>
<dbReference type="KEGG" id="thd:BHV28_03950"/>
<dbReference type="Proteomes" id="UP000188912">
    <property type="component" value="Chromosome"/>
</dbReference>
<dbReference type="AlphaFoldDB" id="A0A1U9JTB4"/>
<keyword evidence="3" id="KW-1185">Reference proteome</keyword>
<dbReference type="STRING" id="1902579.BHV28_03950"/>
<evidence type="ECO:0000259" key="1">
    <source>
        <dbReference type="PROSITE" id="PS51186"/>
    </source>
</evidence>
<dbReference type="Pfam" id="PF13508">
    <property type="entry name" value="Acetyltransf_7"/>
    <property type="match status" value="1"/>
</dbReference>
<dbReference type="Gene3D" id="3.40.630.30">
    <property type="match status" value="1"/>
</dbReference>
<dbReference type="CDD" id="cd04301">
    <property type="entry name" value="NAT_SF"/>
    <property type="match status" value="1"/>
</dbReference>
<reference evidence="2 3" key="1">
    <citation type="journal article" date="2010" name="Science">
        <title>Genomic comparison of the ants Camponotus floridanus and Harpegnathos saltator.</title>
        <authorList>
            <person name="Bonasio R."/>
            <person name="Zhang G."/>
            <person name="Ye C."/>
            <person name="Mutti N.S."/>
            <person name="Fang X."/>
            <person name="Qin N."/>
            <person name="Donahue G."/>
            <person name="Yang P."/>
            <person name="Li Q."/>
            <person name="Li C."/>
            <person name="Zhang P."/>
            <person name="Huang Z."/>
            <person name="Berger S.L."/>
            <person name="Reinberg D."/>
            <person name="Wang J."/>
            <person name="Liebig J."/>
        </authorList>
    </citation>
    <scope>NUCLEOTIDE SEQUENCE [LARGE SCALE GENOMIC DNA]</scope>
    <source>
        <strain evidence="2 3">Hsal</strain>
    </source>
</reference>
<evidence type="ECO:0000313" key="2">
    <source>
        <dbReference type="EMBL" id="AQS41108.1"/>
    </source>
</evidence>
<dbReference type="EMBL" id="CP017315">
    <property type="protein sequence ID" value="AQS41108.1"/>
    <property type="molecule type" value="Genomic_DNA"/>
</dbReference>